<dbReference type="InParanoid" id="A0A6P9EED5"/>
<dbReference type="InterPro" id="IPR040256">
    <property type="entry name" value="At4g02000-like"/>
</dbReference>
<dbReference type="GeneID" id="118348650"/>
<dbReference type="Proteomes" id="UP000235220">
    <property type="component" value="Chromosome 6"/>
</dbReference>
<accession>A0A6P9EED5</accession>
<name>A0A6P9EED5_JUGRE</name>
<dbReference type="PANTHER" id="PTHR31286:SF99">
    <property type="entry name" value="DUF4283 DOMAIN-CONTAINING PROTEIN"/>
    <property type="match status" value="1"/>
</dbReference>
<dbReference type="RefSeq" id="XP_035546610.1">
    <property type="nucleotide sequence ID" value="XM_035690717.1"/>
</dbReference>
<sequence length="276" mass="31954">MAAKNVEAGRRSFAELVSVVLQPLPELSVPHRGPKYVDVEICFQFTKEEIARSAEPFRFSVVLKFLRQRPSLDVIRSFIHLRWGLSCMPMVTAMRRPRNVFIRMTYEQDFLEAISLEACEVNGVQYRVFHWKPDFNEDEEPSLVPVWIVLPGLPPNFYHESFLKIFTAPIGRYIRRDNPTKCATRTNGARLCLEMDASKKPISYFWIGMPGLGRKQEILYETLPTFCINCKVQGHNAHTCNLKNQKDGEKIWMRKNVKDIEEKKNRATSRNKCGVG</sequence>
<dbReference type="AlphaFoldDB" id="A0A6P9EED5"/>
<evidence type="ECO:0000313" key="1">
    <source>
        <dbReference type="Proteomes" id="UP000235220"/>
    </source>
</evidence>
<gene>
    <name evidence="2" type="primary">LOC118348650</name>
</gene>
<protein>
    <submittedName>
        <fullName evidence="2">Uncharacterized protein LOC118348650</fullName>
    </submittedName>
</protein>
<evidence type="ECO:0000313" key="2">
    <source>
        <dbReference type="RefSeq" id="XP_035546610.1"/>
    </source>
</evidence>
<dbReference type="OrthoDB" id="1751950at2759"/>
<keyword evidence="1" id="KW-1185">Reference proteome</keyword>
<reference evidence="2" key="1">
    <citation type="submission" date="2025-08" db="UniProtKB">
        <authorList>
            <consortium name="RefSeq"/>
        </authorList>
    </citation>
    <scope>IDENTIFICATION</scope>
    <source>
        <tissue evidence="2">Leaves</tissue>
    </source>
</reference>
<dbReference type="KEGG" id="jre:118348650"/>
<organism evidence="1 2">
    <name type="scientific">Juglans regia</name>
    <name type="common">English walnut</name>
    <dbReference type="NCBI Taxonomy" id="51240"/>
    <lineage>
        <taxon>Eukaryota</taxon>
        <taxon>Viridiplantae</taxon>
        <taxon>Streptophyta</taxon>
        <taxon>Embryophyta</taxon>
        <taxon>Tracheophyta</taxon>
        <taxon>Spermatophyta</taxon>
        <taxon>Magnoliopsida</taxon>
        <taxon>eudicotyledons</taxon>
        <taxon>Gunneridae</taxon>
        <taxon>Pentapetalae</taxon>
        <taxon>rosids</taxon>
        <taxon>fabids</taxon>
        <taxon>Fagales</taxon>
        <taxon>Juglandaceae</taxon>
        <taxon>Juglans</taxon>
    </lineage>
</organism>
<proteinExistence type="predicted"/>
<dbReference type="PANTHER" id="PTHR31286">
    <property type="entry name" value="GLYCINE-RICH CELL WALL STRUCTURAL PROTEIN 1.8-LIKE"/>
    <property type="match status" value="1"/>
</dbReference>